<accession>A0A5C4N3M7</accession>
<dbReference type="AlphaFoldDB" id="A0A5C4N3M7"/>
<comment type="caution">
    <text evidence="2">The sequence shown here is derived from an EMBL/GenBank/DDBJ whole genome shotgun (WGS) entry which is preliminary data.</text>
</comment>
<dbReference type="EMBL" id="VDFV01000075">
    <property type="protein sequence ID" value="TNC60783.1"/>
    <property type="molecule type" value="Genomic_DNA"/>
</dbReference>
<evidence type="ECO:0000313" key="3">
    <source>
        <dbReference type="Proteomes" id="UP000305709"/>
    </source>
</evidence>
<reference evidence="2 3" key="1">
    <citation type="submission" date="2019-06" db="EMBL/GenBank/DDBJ databases">
        <authorList>
            <person name="Jiang L."/>
        </authorList>
    </citation>
    <scope>NUCLEOTIDE SEQUENCE [LARGE SCALE GENOMIC DNA]</scope>
    <source>
        <strain evidence="2 3">YIM 48858</strain>
    </source>
</reference>
<name>A0A5C4N3M7_9RHOB</name>
<dbReference type="RefSeq" id="WP_139083790.1">
    <property type="nucleotide sequence ID" value="NZ_VDFV01000075.1"/>
</dbReference>
<keyword evidence="3" id="KW-1185">Reference proteome</keyword>
<keyword evidence="1" id="KW-0472">Membrane</keyword>
<evidence type="ECO:0000313" key="2">
    <source>
        <dbReference type="EMBL" id="TNC60783.1"/>
    </source>
</evidence>
<proteinExistence type="predicted"/>
<keyword evidence="1" id="KW-1133">Transmembrane helix</keyword>
<organism evidence="2 3">
    <name type="scientific">Rubellimicrobium roseum</name>
    <dbReference type="NCBI Taxonomy" id="687525"/>
    <lineage>
        <taxon>Bacteria</taxon>
        <taxon>Pseudomonadati</taxon>
        <taxon>Pseudomonadota</taxon>
        <taxon>Alphaproteobacteria</taxon>
        <taxon>Rhodobacterales</taxon>
        <taxon>Roseobacteraceae</taxon>
        <taxon>Rubellimicrobium</taxon>
    </lineage>
</organism>
<protein>
    <submittedName>
        <fullName evidence="2">Uncharacterized protein</fullName>
    </submittedName>
</protein>
<dbReference type="Proteomes" id="UP000305709">
    <property type="component" value="Unassembled WGS sequence"/>
</dbReference>
<evidence type="ECO:0000256" key="1">
    <source>
        <dbReference type="SAM" id="Phobius"/>
    </source>
</evidence>
<gene>
    <name evidence="2" type="ORF">FHG71_21725</name>
</gene>
<feature type="transmembrane region" description="Helical" evidence="1">
    <location>
        <begin position="107"/>
        <end position="125"/>
    </location>
</feature>
<sequence length="167" mass="17969">MPIPDRELPETLDLIAKLVASVSDRLDKQGEALDRLAKAQAQTQAAASPDRVAAATARSVRDTLVPELHKIVDTMDGLTGGKALLRERWRAFDAEEARQGRWRFQPWAVVVGIPLALVVVLALLVPRAAAYASFTCRATGGTWSPATEHFLSGCTYSADKRAAASSS</sequence>
<keyword evidence="1" id="KW-0812">Transmembrane</keyword>